<name>A0A250X2A7_9CHLO</name>
<comment type="caution">
    <text evidence="1">The sequence shown here is derived from an EMBL/GenBank/DDBJ whole genome shotgun (WGS) entry which is preliminary data.</text>
</comment>
<keyword evidence="2" id="KW-1185">Reference proteome</keyword>
<sequence>MHVMKYSPGVPERNHKYNDVIATVQMLVDLHTSGYKIGHIEEKTASHNMDSPLLPLKAITSMNLKYDMKDAQLFKAGQLGCPLPQELEPTMGRCGAVPEQINPRSLRSDLGHNTNIWAAKTGLLMQTNGTVGVLKLGDHADTYFIPKGSDWGMGMRRCSDMDPKWQVRHRCPCTNPVVCGAEEELYKRLASEGKLAHNYIIPDDS</sequence>
<reference evidence="1 2" key="1">
    <citation type="submission" date="2017-08" db="EMBL/GenBank/DDBJ databases">
        <title>Acidophilic green algal genome provides insights into adaptation to an acidic environment.</title>
        <authorList>
            <person name="Hirooka S."/>
            <person name="Hirose Y."/>
            <person name="Kanesaki Y."/>
            <person name="Higuchi S."/>
            <person name="Fujiwara T."/>
            <person name="Onuma R."/>
            <person name="Era A."/>
            <person name="Ohbayashi R."/>
            <person name="Uzuka A."/>
            <person name="Nozaki H."/>
            <person name="Yoshikawa H."/>
            <person name="Miyagishima S.Y."/>
        </authorList>
    </citation>
    <scope>NUCLEOTIDE SEQUENCE [LARGE SCALE GENOMIC DNA]</scope>
    <source>
        <strain evidence="1 2">NIES-2499</strain>
    </source>
</reference>
<accession>A0A250X2A7</accession>
<dbReference type="AlphaFoldDB" id="A0A250X2A7"/>
<proteinExistence type="predicted"/>
<dbReference type="Proteomes" id="UP000232323">
    <property type="component" value="Unassembled WGS sequence"/>
</dbReference>
<dbReference type="OrthoDB" id="411251at2759"/>
<gene>
    <name evidence="1" type="ORF">CEUSTIGMA_g4631.t1</name>
</gene>
<protein>
    <submittedName>
        <fullName evidence="1">Uncharacterized protein</fullName>
    </submittedName>
</protein>
<organism evidence="1 2">
    <name type="scientific">Chlamydomonas eustigma</name>
    <dbReference type="NCBI Taxonomy" id="1157962"/>
    <lineage>
        <taxon>Eukaryota</taxon>
        <taxon>Viridiplantae</taxon>
        <taxon>Chlorophyta</taxon>
        <taxon>core chlorophytes</taxon>
        <taxon>Chlorophyceae</taxon>
        <taxon>CS clade</taxon>
        <taxon>Chlamydomonadales</taxon>
        <taxon>Chlamydomonadaceae</taxon>
        <taxon>Chlamydomonas</taxon>
    </lineage>
</organism>
<dbReference type="EMBL" id="BEGY01000022">
    <property type="protein sequence ID" value="GAX77185.1"/>
    <property type="molecule type" value="Genomic_DNA"/>
</dbReference>
<evidence type="ECO:0000313" key="1">
    <source>
        <dbReference type="EMBL" id="GAX77185.1"/>
    </source>
</evidence>
<evidence type="ECO:0000313" key="2">
    <source>
        <dbReference type="Proteomes" id="UP000232323"/>
    </source>
</evidence>